<dbReference type="SMART" id="SM00952">
    <property type="entry name" value="RAP"/>
    <property type="match status" value="1"/>
</dbReference>
<proteinExistence type="predicted"/>
<feature type="region of interest" description="Disordered" evidence="1">
    <location>
        <begin position="376"/>
        <end position="409"/>
    </location>
</feature>
<dbReference type="EMBL" id="FLRJ01000294">
    <property type="protein sequence ID" value="SBT73252.1"/>
    <property type="molecule type" value="Genomic_DNA"/>
</dbReference>
<name>A0A1C3KHM0_PLAOA</name>
<evidence type="ECO:0000256" key="1">
    <source>
        <dbReference type="SAM" id="MobiDB-lite"/>
    </source>
</evidence>
<feature type="domain" description="RAP" evidence="2">
    <location>
        <begin position="780"/>
        <end position="843"/>
    </location>
</feature>
<protein>
    <submittedName>
        <fullName evidence="3">RAP protein, putative</fullName>
    </submittedName>
</protein>
<evidence type="ECO:0000313" key="4">
    <source>
        <dbReference type="Proteomes" id="UP000243200"/>
    </source>
</evidence>
<dbReference type="Pfam" id="PF08373">
    <property type="entry name" value="RAP"/>
    <property type="match status" value="1"/>
</dbReference>
<dbReference type="OrthoDB" id="360738at2759"/>
<dbReference type="InterPro" id="IPR013584">
    <property type="entry name" value="RAP"/>
</dbReference>
<gene>
    <name evidence="3" type="primary">PowCR01_000094100</name>
    <name evidence="3" type="ORF">POWCR01_000094100</name>
</gene>
<dbReference type="PROSITE" id="PS51286">
    <property type="entry name" value="RAP"/>
    <property type="match status" value="1"/>
</dbReference>
<evidence type="ECO:0000259" key="2">
    <source>
        <dbReference type="PROSITE" id="PS51286"/>
    </source>
</evidence>
<sequence>MKRLSIRYIRPRIISLGNVSLKKQYFFCSKKHEPFAGGSIQCNVSNDNFNDVEFDENISSAMTFDLSVDDTKWKEREENEFQFFVKSVEESTVSEGKGFKGVEDGKSTYNDETVLGEAHDIPTSAQLIRVKLSGNIQTVESIEAMLEILRKKESTLLEMEDEYITKFFDLIYKHLDKIPCEHLICLLNIMHSACMKNKIRDLSYEVIKHLRKDHKLKNYRDKQEEKEAIKMCLYFLHILNLNSLYISEFYDELFHKINYMSSEELTAFARVCFVHSLRTKHYLDKVVYVCIEKIIEFDINELQSLFHSFHRFCKEYIAFYDASLSEIVRNLDSFDLPFYHLLLKIATNFRHEQRYLDLTARVSERLAAWVGGKGVSTGMEGSKGEERETGDSATAPATAATAPATVPSTAPVTAPATAFASTPPPLSTPTSHSTVVQVVKCLKYLQYSKHNHVEVKNAVNSIYELMNENPQCVHHLDVEDVVYAIVCFSTYNKRIILYNHLLDVLCKRSNDLLHAKNISLWMLPALSLSKISWFHKNYFQTLFGYIRDYYVLNRLNVFQMLKLLSSIVKMNIYDEEIYKILIENLYKEWDVIKKKLLDIATFLWSCAYVNIIYEPLFDSAYKLVIDILMKNNLSTNNVVYKNCFVNITWSFIVANYHKKSINFEKILDVTFSNRDPNDSQAFKRLHQIADACFREVPKCLLNVQCLDILYQYCMHTKCKLLRNDFNIYKKEKDAIKIRKKITDELEMILRNFCISYDLHFEPYHNAPYTIDIVLNGQMKIGICIFGKEHLMRTMHKTHWDYLNNGFVSLQMRILHAHGWKVIPINAGEWLQFSTEGKKHFLHEYFKRYSIQI</sequence>
<dbReference type="VEuPathDB" id="PlasmoDB:PocGH01_10025500"/>
<accession>A0A1C3KHM0</accession>
<dbReference type="VEuPathDB" id="PlasmoDB:POWCR01_000094100"/>
<feature type="compositionally biased region" description="Low complexity" evidence="1">
    <location>
        <begin position="392"/>
        <end position="409"/>
    </location>
</feature>
<organism evidence="3 4">
    <name type="scientific">Plasmodium ovale</name>
    <name type="common">malaria parasite P. ovale</name>
    <dbReference type="NCBI Taxonomy" id="36330"/>
    <lineage>
        <taxon>Eukaryota</taxon>
        <taxon>Sar</taxon>
        <taxon>Alveolata</taxon>
        <taxon>Apicomplexa</taxon>
        <taxon>Aconoidasida</taxon>
        <taxon>Haemosporida</taxon>
        <taxon>Plasmodiidae</taxon>
        <taxon>Plasmodium</taxon>
        <taxon>Plasmodium (Plasmodium)</taxon>
    </lineage>
</organism>
<dbReference type="AlphaFoldDB" id="A0A1C3KHM0"/>
<reference evidence="3 4" key="1">
    <citation type="submission" date="2016-06" db="EMBL/GenBank/DDBJ databases">
        <authorList>
            <consortium name="Pathogen Informatics"/>
        </authorList>
    </citation>
    <scope>NUCLEOTIDE SEQUENCE [LARGE SCALE GENOMIC DNA]</scope>
</reference>
<dbReference type="Proteomes" id="UP000243200">
    <property type="component" value="Unassembled WGS sequence"/>
</dbReference>
<evidence type="ECO:0000313" key="3">
    <source>
        <dbReference type="EMBL" id="SBT73252.1"/>
    </source>
</evidence>